<comment type="caution">
    <text evidence="3">The sequence shown here is derived from an EMBL/GenBank/DDBJ whole genome shotgun (WGS) entry which is preliminary data.</text>
</comment>
<feature type="compositionally biased region" description="Basic and acidic residues" evidence="1">
    <location>
        <begin position="52"/>
        <end position="65"/>
    </location>
</feature>
<dbReference type="PANTHER" id="PTHR46599:SF3">
    <property type="entry name" value="PIGGYBAC TRANSPOSABLE ELEMENT-DERIVED PROTEIN 4"/>
    <property type="match status" value="1"/>
</dbReference>
<feature type="domain" description="PiggyBac transposable element-derived protein" evidence="2">
    <location>
        <begin position="128"/>
        <end position="206"/>
    </location>
</feature>
<organism evidence="3 4">
    <name type="scientific">Popillia japonica</name>
    <name type="common">Japanese beetle</name>
    <dbReference type="NCBI Taxonomy" id="7064"/>
    <lineage>
        <taxon>Eukaryota</taxon>
        <taxon>Metazoa</taxon>
        <taxon>Ecdysozoa</taxon>
        <taxon>Arthropoda</taxon>
        <taxon>Hexapoda</taxon>
        <taxon>Insecta</taxon>
        <taxon>Pterygota</taxon>
        <taxon>Neoptera</taxon>
        <taxon>Endopterygota</taxon>
        <taxon>Coleoptera</taxon>
        <taxon>Polyphaga</taxon>
        <taxon>Scarabaeiformia</taxon>
        <taxon>Scarabaeidae</taxon>
        <taxon>Rutelinae</taxon>
        <taxon>Popillia</taxon>
    </lineage>
</organism>
<dbReference type="AlphaFoldDB" id="A0AAW1JIM0"/>
<sequence>MDKKYLTDKKLAGEWENISQELAEEMENISEEGGGDYSDDSIADRTYVPIEKSSDEELEQSKVSDYESDDSGDTSNEDSDDNNEIKLAAVVKARRWEPVDGNRLTFNVTPQNTGVHPNVAAALAGKKPVGFFNHFIDDDVILFFVTETNRFAAHAIAAANNSGNQTQKARLSKCTDTNPEEMQKFLGIVIWMTLLSQFQLRDYWSKLSLQQ</sequence>
<dbReference type="Pfam" id="PF13843">
    <property type="entry name" value="DDE_Tnp_1_7"/>
    <property type="match status" value="1"/>
</dbReference>
<keyword evidence="4" id="KW-1185">Reference proteome</keyword>
<evidence type="ECO:0000256" key="1">
    <source>
        <dbReference type="SAM" id="MobiDB-lite"/>
    </source>
</evidence>
<gene>
    <name evidence="3" type="ORF">QE152_g29156</name>
</gene>
<dbReference type="PANTHER" id="PTHR46599">
    <property type="entry name" value="PIGGYBAC TRANSPOSABLE ELEMENT-DERIVED PROTEIN 4"/>
    <property type="match status" value="1"/>
</dbReference>
<name>A0AAW1JIM0_POPJA</name>
<reference evidence="3 4" key="1">
    <citation type="journal article" date="2024" name="BMC Genomics">
        <title>De novo assembly and annotation of Popillia japonica's genome with initial clues to its potential as an invasive pest.</title>
        <authorList>
            <person name="Cucini C."/>
            <person name="Boschi S."/>
            <person name="Funari R."/>
            <person name="Cardaioli E."/>
            <person name="Iannotti N."/>
            <person name="Marturano G."/>
            <person name="Paoli F."/>
            <person name="Bruttini M."/>
            <person name="Carapelli A."/>
            <person name="Frati F."/>
            <person name="Nardi F."/>
        </authorList>
    </citation>
    <scope>NUCLEOTIDE SEQUENCE [LARGE SCALE GENOMIC DNA]</scope>
    <source>
        <strain evidence="3">DMR45628</strain>
    </source>
</reference>
<proteinExistence type="predicted"/>
<dbReference type="Proteomes" id="UP001458880">
    <property type="component" value="Unassembled WGS sequence"/>
</dbReference>
<feature type="compositionally biased region" description="Acidic residues" evidence="1">
    <location>
        <begin position="66"/>
        <end position="82"/>
    </location>
</feature>
<evidence type="ECO:0000259" key="2">
    <source>
        <dbReference type="Pfam" id="PF13843"/>
    </source>
</evidence>
<dbReference type="InterPro" id="IPR029526">
    <property type="entry name" value="PGBD"/>
</dbReference>
<protein>
    <submittedName>
        <fullName evidence="3">Transposase IS4</fullName>
    </submittedName>
</protein>
<evidence type="ECO:0000313" key="3">
    <source>
        <dbReference type="EMBL" id="KAK9703742.1"/>
    </source>
</evidence>
<evidence type="ECO:0000313" key="4">
    <source>
        <dbReference type="Proteomes" id="UP001458880"/>
    </source>
</evidence>
<feature type="region of interest" description="Disordered" evidence="1">
    <location>
        <begin position="22"/>
        <end position="84"/>
    </location>
</feature>
<feature type="compositionally biased region" description="Acidic residues" evidence="1">
    <location>
        <begin position="22"/>
        <end position="41"/>
    </location>
</feature>
<dbReference type="EMBL" id="JASPKY010000364">
    <property type="protein sequence ID" value="KAK9703742.1"/>
    <property type="molecule type" value="Genomic_DNA"/>
</dbReference>
<accession>A0AAW1JIM0</accession>